<feature type="chain" id="PRO_5026683925" evidence="1">
    <location>
        <begin position="18"/>
        <end position="296"/>
    </location>
</feature>
<dbReference type="RefSeq" id="WP_052332726.1">
    <property type="nucleotide sequence ID" value="NZ_CABKSF010000003.1"/>
</dbReference>
<sequence length="296" mass="31334">MRKMIVIAALLPLLAQAEGRLTVQPQGNNSVRIFSQGETGSGGSDTLGIVQAANRATTLSVSPSGVSQCAGGDIVLEGLRVSVTNMLDNSKLECGASLFVGADSQKREIPLKVSATLTPRKTSRSLTATMPGNLPIGSVSVMEDGGESQQYPLYLDLSLLQDQMEVLTASFSKPALHLGSVGDNHDVSGTVTLRVSKTLEAGNEAMPWTLSLESSQAHNNQYRMRASTQDRMVPYHILISDHEILPNGVWQGRVPAGSGTSQAVDIQFKLEGKQTRGMAAGISLMDTVTAVITPES</sequence>
<evidence type="ECO:0000313" key="2">
    <source>
        <dbReference type="EMBL" id="VYU44458.1"/>
    </source>
</evidence>
<protein>
    <submittedName>
        <fullName evidence="2">Uncharacterized protein</fullName>
    </submittedName>
</protein>
<proteinExistence type="predicted"/>
<organism evidence="2">
    <name type="scientific">Phytobacter massiliensis</name>
    <dbReference type="NCBI Taxonomy" id="1485952"/>
    <lineage>
        <taxon>Bacteria</taxon>
        <taxon>Pseudomonadati</taxon>
        <taxon>Pseudomonadota</taxon>
        <taxon>Gammaproteobacteria</taxon>
        <taxon>Enterobacterales</taxon>
        <taxon>Enterobacteriaceae</taxon>
        <taxon>Phytobacter</taxon>
    </lineage>
</organism>
<accession>A0A6N3EWK3</accession>
<dbReference type="AlphaFoldDB" id="A0A6N3EWK3"/>
<name>A0A6N3EWK3_9ENTR</name>
<feature type="signal peptide" evidence="1">
    <location>
        <begin position="1"/>
        <end position="17"/>
    </location>
</feature>
<reference evidence="2" key="1">
    <citation type="submission" date="2019-11" db="EMBL/GenBank/DDBJ databases">
        <authorList>
            <person name="Feng L."/>
        </authorList>
    </citation>
    <scope>NUCLEOTIDE SEQUENCE</scope>
    <source>
        <strain evidence="2">EMassiliensisLFYP7</strain>
    </source>
</reference>
<evidence type="ECO:0000256" key="1">
    <source>
        <dbReference type="SAM" id="SignalP"/>
    </source>
</evidence>
<dbReference type="EMBL" id="CACRTZ010000029">
    <property type="protein sequence ID" value="VYU44458.1"/>
    <property type="molecule type" value="Genomic_DNA"/>
</dbReference>
<gene>
    <name evidence="2" type="ORF">EMLFYP7_02395</name>
</gene>
<keyword evidence="1" id="KW-0732">Signal</keyword>
<dbReference type="OrthoDB" id="6555570at2"/>